<evidence type="ECO:0000256" key="3">
    <source>
        <dbReference type="ARBA" id="ARBA00006112"/>
    </source>
</evidence>
<comment type="caution">
    <text evidence="8">The sequence shown here is derived from an EMBL/GenBank/DDBJ whole genome shotgun (WGS) entry which is preliminary data.</text>
</comment>
<dbReference type="PANTHER" id="PTHR43232">
    <property type="entry name" value="MOLYBDENUM COFACTOR BIOSYNTHESIS PROTEIN B"/>
    <property type="match status" value="1"/>
</dbReference>
<sequence length="168" mass="18364">MSIVDRIDRDIKVAVITVSDTRDKTTDKGGKLVIDYIGTVNAFVPEEHYEIVKDEIDTIQNAVKQHLAAGVDVVITTGGTGIARRDVTIEAVTPLFDKEIEGFGELFRMLSYTEDIGSRSLLSRAAAGTYGRQLIISLPGSSGAVKLGMEKLVMPELNHLVFELNKEN</sequence>
<evidence type="ECO:0000313" key="8">
    <source>
        <dbReference type="EMBL" id="REG22721.1"/>
    </source>
</evidence>
<dbReference type="Pfam" id="PF00994">
    <property type="entry name" value="MoCF_biosynth"/>
    <property type="match status" value="1"/>
</dbReference>
<keyword evidence="9" id="KW-1185">Reference proteome</keyword>
<dbReference type="AlphaFoldDB" id="A0A3E0ASL9"/>
<dbReference type="NCBIfam" id="TIGR00177">
    <property type="entry name" value="molyb_syn"/>
    <property type="match status" value="1"/>
</dbReference>
<dbReference type="PIRSF" id="PIRSF006443">
    <property type="entry name" value="MoaB"/>
    <property type="match status" value="1"/>
</dbReference>
<dbReference type="InterPro" id="IPR008284">
    <property type="entry name" value="MoCF_biosynth_CS"/>
</dbReference>
<evidence type="ECO:0000256" key="1">
    <source>
        <dbReference type="ARBA" id="ARBA00003487"/>
    </source>
</evidence>
<accession>A0A3E0ASL9</accession>
<evidence type="ECO:0000256" key="5">
    <source>
        <dbReference type="ARBA" id="ARBA00023150"/>
    </source>
</evidence>
<evidence type="ECO:0000313" key="9">
    <source>
        <dbReference type="Proteomes" id="UP000257076"/>
    </source>
</evidence>
<evidence type="ECO:0000256" key="6">
    <source>
        <dbReference type="PIRNR" id="PIRNR006443"/>
    </source>
</evidence>
<dbReference type="Gene3D" id="3.40.980.10">
    <property type="entry name" value="MoaB/Mog-like domain"/>
    <property type="match status" value="1"/>
</dbReference>
<evidence type="ECO:0000259" key="7">
    <source>
        <dbReference type="SMART" id="SM00852"/>
    </source>
</evidence>
<comment type="similarity">
    <text evidence="3 6">Belongs to the MoaB/Mog family.</text>
</comment>
<dbReference type="SMART" id="SM00852">
    <property type="entry name" value="MoCF_biosynth"/>
    <property type="match status" value="1"/>
</dbReference>
<dbReference type="EMBL" id="QUMW01000015">
    <property type="protein sequence ID" value="REG22721.1"/>
    <property type="molecule type" value="Genomic_DNA"/>
</dbReference>
<dbReference type="RefSeq" id="WP_425453206.1">
    <property type="nucleotide sequence ID" value="NZ_QUMW01000015.1"/>
</dbReference>
<comment type="pathway">
    <text evidence="2 6">Cofactor biosynthesis; molybdopterin biosynthesis.</text>
</comment>
<proteinExistence type="inferred from homology"/>
<protein>
    <recommendedName>
        <fullName evidence="4 6">Molybdenum cofactor biosynthesis protein B</fullName>
    </recommendedName>
</protein>
<dbReference type="PANTHER" id="PTHR43232:SF2">
    <property type="entry name" value="MOLYBDENUM COFACTOR BIOSYNTHESIS PROTEIN B"/>
    <property type="match status" value="1"/>
</dbReference>
<name>A0A3E0ASL9_9STAP</name>
<dbReference type="PROSITE" id="PS01078">
    <property type="entry name" value="MOCF_BIOSYNTHESIS_1"/>
    <property type="match status" value="1"/>
</dbReference>
<comment type="function">
    <text evidence="1 6">May be involved in the biosynthesis of molybdopterin.</text>
</comment>
<reference evidence="8 9" key="1">
    <citation type="submission" date="2018-08" db="EMBL/GenBank/DDBJ databases">
        <title>Genomic Encyclopedia of Type Strains, Phase IV (KMG-IV): sequencing the most valuable type-strain genomes for metagenomic binning, comparative biology and taxonomic classification.</title>
        <authorList>
            <person name="Goeker M."/>
        </authorList>
    </citation>
    <scope>NUCLEOTIDE SEQUENCE [LARGE SCALE GENOMIC DNA]</scope>
    <source>
        <strain evidence="8 9">DSM 17274</strain>
    </source>
</reference>
<gene>
    <name evidence="8" type="ORF">DFR63_2092</name>
</gene>
<dbReference type="CDD" id="cd00886">
    <property type="entry name" value="MogA_MoaB"/>
    <property type="match status" value="1"/>
</dbReference>
<dbReference type="SUPFAM" id="SSF53218">
    <property type="entry name" value="Molybdenum cofactor biosynthesis proteins"/>
    <property type="match status" value="1"/>
</dbReference>
<keyword evidence="5 6" id="KW-0501">Molybdenum cofactor biosynthesis</keyword>
<organism evidence="8 9">
    <name type="scientific">Jeotgalicoccus halotolerans</name>
    <dbReference type="NCBI Taxonomy" id="157227"/>
    <lineage>
        <taxon>Bacteria</taxon>
        <taxon>Bacillati</taxon>
        <taxon>Bacillota</taxon>
        <taxon>Bacilli</taxon>
        <taxon>Bacillales</taxon>
        <taxon>Staphylococcaceae</taxon>
        <taxon>Jeotgalicoccus</taxon>
    </lineage>
</organism>
<dbReference type="InterPro" id="IPR012245">
    <property type="entry name" value="MoaB"/>
</dbReference>
<dbReference type="GO" id="GO:0006777">
    <property type="term" value="P:Mo-molybdopterin cofactor biosynthetic process"/>
    <property type="evidence" value="ECO:0007669"/>
    <property type="project" value="UniProtKB-UniRule"/>
</dbReference>
<dbReference type="Proteomes" id="UP000257076">
    <property type="component" value="Unassembled WGS sequence"/>
</dbReference>
<dbReference type="FunFam" id="3.40.980.10:FF:000006">
    <property type="entry name" value="Molybdenum cofactor biosynthesis protein B"/>
    <property type="match status" value="1"/>
</dbReference>
<feature type="domain" description="MoaB/Mog" evidence="7">
    <location>
        <begin position="14"/>
        <end position="160"/>
    </location>
</feature>
<dbReference type="InterPro" id="IPR001453">
    <property type="entry name" value="MoaB/Mog_dom"/>
</dbReference>
<evidence type="ECO:0000256" key="2">
    <source>
        <dbReference type="ARBA" id="ARBA00005046"/>
    </source>
</evidence>
<dbReference type="InterPro" id="IPR036425">
    <property type="entry name" value="MoaB/Mog-like_dom_sf"/>
</dbReference>
<dbReference type="UniPathway" id="UPA00344"/>
<evidence type="ECO:0000256" key="4">
    <source>
        <dbReference type="ARBA" id="ARBA00015262"/>
    </source>
</evidence>
<dbReference type="GO" id="GO:0005829">
    <property type="term" value="C:cytosol"/>
    <property type="evidence" value="ECO:0007669"/>
    <property type="project" value="TreeGrafter"/>
</dbReference>